<evidence type="ECO:0008006" key="3">
    <source>
        <dbReference type="Google" id="ProtNLM"/>
    </source>
</evidence>
<gene>
    <name evidence="2" type="ORF">METZ01_LOCUS51068</name>
</gene>
<dbReference type="AlphaFoldDB" id="A0A381S457"/>
<name>A0A381S457_9ZZZZ</name>
<evidence type="ECO:0000256" key="1">
    <source>
        <dbReference type="SAM" id="Phobius"/>
    </source>
</evidence>
<feature type="transmembrane region" description="Helical" evidence="1">
    <location>
        <begin position="20"/>
        <end position="39"/>
    </location>
</feature>
<keyword evidence="1" id="KW-0472">Membrane</keyword>
<keyword evidence="1" id="KW-1133">Transmembrane helix</keyword>
<sequence>MHTEIFARIDEKGAGLVRVFWAVLVTLVVIVTGPGLAFAQEQADDRQHEIEARAALEEYFLAWNAADNDAVAAISNFPRLTIGQNGLVVVRASAEEIFVDFEVLRQSGWDHSTLDLAEAVHVSPDKVHFRIVFTRHASDGLPYFTAPGLYVMTKQDGHWGLQLQSVLPATFTRP</sequence>
<reference evidence="2" key="1">
    <citation type="submission" date="2018-05" db="EMBL/GenBank/DDBJ databases">
        <authorList>
            <person name="Lanie J.A."/>
            <person name="Ng W.-L."/>
            <person name="Kazmierczak K.M."/>
            <person name="Andrzejewski T.M."/>
            <person name="Davidsen T.M."/>
            <person name="Wayne K.J."/>
            <person name="Tettelin H."/>
            <person name="Glass J.I."/>
            <person name="Rusch D."/>
            <person name="Podicherti R."/>
            <person name="Tsui H.-C.T."/>
            <person name="Winkler M.E."/>
        </authorList>
    </citation>
    <scope>NUCLEOTIDE SEQUENCE</scope>
</reference>
<proteinExistence type="predicted"/>
<dbReference type="EMBL" id="UINC01002582">
    <property type="protein sequence ID" value="SUZ98214.1"/>
    <property type="molecule type" value="Genomic_DNA"/>
</dbReference>
<evidence type="ECO:0000313" key="2">
    <source>
        <dbReference type="EMBL" id="SUZ98214.1"/>
    </source>
</evidence>
<keyword evidence="1" id="KW-0812">Transmembrane</keyword>
<organism evidence="2">
    <name type="scientific">marine metagenome</name>
    <dbReference type="NCBI Taxonomy" id="408172"/>
    <lineage>
        <taxon>unclassified sequences</taxon>
        <taxon>metagenomes</taxon>
        <taxon>ecological metagenomes</taxon>
    </lineage>
</organism>
<protein>
    <recommendedName>
        <fullName evidence="3">DUF4440 domain-containing protein</fullName>
    </recommendedName>
</protein>
<accession>A0A381S457</accession>